<dbReference type="EMBL" id="MU006730">
    <property type="protein sequence ID" value="KAF2624617.1"/>
    <property type="molecule type" value="Genomic_DNA"/>
</dbReference>
<evidence type="ECO:0000313" key="2">
    <source>
        <dbReference type="Proteomes" id="UP000799754"/>
    </source>
</evidence>
<name>A0ACB6RSE3_9PLEO</name>
<evidence type="ECO:0000313" key="1">
    <source>
        <dbReference type="EMBL" id="KAF2624617.1"/>
    </source>
</evidence>
<keyword evidence="2" id="KW-1185">Reference proteome</keyword>
<proteinExistence type="predicted"/>
<dbReference type="Proteomes" id="UP000799754">
    <property type="component" value="Unassembled WGS sequence"/>
</dbReference>
<sequence>MRIAAHQPTIAPHVLQARSRISHALVKSGEVELDRTMVKSGVRHRSFGGNIVWMLINIRLLIVYCLLLALHQFCLCALLFSASTDFSIVPSCMLWRLLLLQSCICRGACR</sequence>
<organism evidence="1 2">
    <name type="scientific">Macroventuria anomochaeta</name>
    <dbReference type="NCBI Taxonomy" id="301207"/>
    <lineage>
        <taxon>Eukaryota</taxon>
        <taxon>Fungi</taxon>
        <taxon>Dikarya</taxon>
        <taxon>Ascomycota</taxon>
        <taxon>Pezizomycotina</taxon>
        <taxon>Dothideomycetes</taxon>
        <taxon>Pleosporomycetidae</taxon>
        <taxon>Pleosporales</taxon>
        <taxon>Pleosporineae</taxon>
        <taxon>Didymellaceae</taxon>
        <taxon>Macroventuria</taxon>
    </lineage>
</organism>
<comment type="caution">
    <text evidence="1">The sequence shown here is derived from an EMBL/GenBank/DDBJ whole genome shotgun (WGS) entry which is preliminary data.</text>
</comment>
<accession>A0ACB6RSE3</accession>
<gene>
    <name evidence="1" type="ORF">BU25DRAFT_156462</name>
</gene>
<reference evidence="1" key="1">
    <citation type="journal article" date="2020" name="Stud. Mycol.">
        <title>101 Dothideomycetes genomes: a test case for predicting lifestyles and emergence of pathogens.</title>
        <authorList>
            <person name="Haridas S."/>
            <person name="Albert R."/>
            <person name="Binder M."/>
            <person name="Bloem J."/>
            <person name="Labutti K."/>
            <person name="Salamov A."/>
            <person name="Andreopoulos B."/>
            <person name="Baker S."/>
            <person name="Barry K."/>
            <person name="Bills G."/>
            <person name="Bluhm B."/>
            <person name="Cannon C."/>
            <person name="Castanera R."/>
            <person name="Culley D."/>
            <person name="Daum C."/>
            <person name="Ezra D."/>
            <person name="Gonzalez J."/>
            <person name="Henrissat B."/>
            <person name="Kuo A."/>
            <person name="Liang C."/>
            <person name="Lipzen A."/>
            <person name="Lutzoni F."/>
            <person name="Magnuson J."/>
            <person name="Mondo S."/>
            <person name="Nolan M."/>
            <person name="Ohm R."/>
            <person name="Pangilinan J."/>
            <person name="Park H.-J."/>
            <person name="Ramirez L."/>
            <person name="Alfaro M."/>
            <person name="Sun H."/>
            <person name="Tritt A."/>
            <person name="Yoshinaga Y."/>
            <person name="Zwiers L.-H."/>
            <person name="Turgeon B."/>
            <person name="Goodwin S."/>
            <person name="Spatafora J."/>
            <person name="Crous P."/>
            <person name="Grigoriev I."/>
        </authorList>
    </citation>
    <scope>NUCLEOTIDE SEQUENCE</scope>
    <source>
        <strain evidence="1">CBS 525.71</strain>
    </source>
</reference>
<protein>
    <submittedName>
        <fullName evidence="1">Uncharacterized protein</fullName>
    </submittedName>
</protein>